<dbReference type="InterPro" id="IPR000073">
    <property type="entry name" value="AB_hydrolase_1"/>
</dbReference>
<accession>A0A937DJ03</accession>
<dbReference type="SUPFAM" id="SSF53474">
    <property type="entry name" value="alpha/beta-Hydrolases"/>
    <property type="match status" value="1"/>
</dbReference>
<evidence type="ECO:0000256" key="1">
    <source>
        <dbReference type="SAM" id="SignalP"/>
    </source>
</evidence>
<dbReference type="Gene3D" id="3.40.50.1820">
    <property type="entry name" value="alpha/beta hydrolase"/>
    <property type="match status" value="1"/>
</dbReference>
<keyword evidence="3" id="KW-0378">Hydrolase</keyword>
<keyword evidence="4" id="KW-1185">Reference proteome</keyword>
<evidence type="ECO:0000313" key="4">
    <source>
        <dbReference type="Proteomes" id="UP000642920"/>
    </source>
</evidence>
<proteinExistence type="predicted"/>
<comment type="caution">
    <text evidence="3">The sequence shown here is derived from an EMBL/GenBank/DDBJ whole genome shotgun (WGS) entry which is preliminary data.</text>
</comment>
<sequence length="292" mass="32838">MKRLVFAIALLFTISFTLNAQINKSYSEFEVEVTGSGPNLLLIPGATCSGAVWYETVKELSNQYTCHVFTLAGYAGAKPLEEAPILPQIEKALANYILKEAPKPVVMGHSIGGFITLELAIQNKDLIQKAIVVDALPFLVAANNPAMTEEMAKQYPVEPMLKQYKEMGEEQFRNMQSQVVTSMLANEAYHDKVLDWSMKSDRATMAYTMNEMMTTDLRDDIAAIEIPVMVLGAWYPQSPYPKEQTEALYASQYEKLDKLQLKMADNARHFIMYDSPEWFMSQVKGFLSAKSL</sequence>
<dbReference type="EMBL" id="JAERQG010000001">
    <property type="protein sequence ID" value="MBL0764706.1"/>
    <property type="molecule type" value="Genomic_DNA"/>
</dbReference>
<dbReference type="Pfam" id="PF12697">
    <property type="entry name" value="Abhydrolase_6"/>
    <property type="match status" value="1"/>
</dbReference>
<evidence type="ECO:0000313" key="3">
    <source>
        <dbReference type="EMBL" id="MBL0764706.1"/>
    </source>
</evidence>
<dbReference type="InterPro" id="IPR029058">
    <property type="entry name" value="AB_hydrolase_fold"/>
</dbReference>
<feature type="signal peptide" evidence="1">
    <location>
        <begin position="1"/>
        <end position="20"/>
    </location>
</feature>
<gene>
    <name evidence="3" type="ORF">JKP34_05555</name>
</gene>
<feature type="chain" id="PRO_5037045408" evidence="1">
    <location>
        <begin position="21"/>
        <end position="292"/>
    </location>
</feature>
<name>A0A937DJ03_9BACT</name>
<dbReference type="PANTHER" id="PTHR43798">
    <property type="entry name" value="MONOACYLGLYCEROL LIPASE"/>
    <property type="match status" value="1"/>
</dbReference>
<keyword evidence="1" id="KW-0732">Signal</keyword>
<feature type="domain" description="AB hydrolase-1" evidence="2">
    <location>
        <begin position="40"/>
        <end position="279"/>
    </location>
</feature>
<dbReference type="RefSeq" id="WP_201918526.1">
    <property type="nucleotide sequence ID" value="NZ_JAERQG010000001.1"/>
</dbReference>
<protein>
    <submittedName>
        <fullName evidence="3">Alpha/beta hydrolase</fullName>
    </submittedName>
</protein>
<evidence type="ECO:0000259" key="2">
    <source>
        <dbReference type="Pfam" id="PF12697"/>
    </source>
</evidence>
<dbReference type="Proteomes" id="UP000642920">
    <property type="component" value="Unassembled WGS sequence"/>
</dbReference>
<dbReference type="GO" id="GO:0016787">
    <property type="term" value="F:hydrolase activity"/>
    <property type="evidence" value="ECO:0007669"/>
    <property type="project" value="UniProtKB-KW"/>
</dbReference>
<dbReference type="AlphaFoldDB" id="A0A937DJ03"/>
<reference evidence="3" key="1">
    <citation type="submission" date="2021-01" db="EMBL/GenBank/DDBJ databases">
        <title>Marivirga sp. nov., isolated from intertidal surface sediments.</title>
        <authorList>
            <person name="Zhang M."/>
        </authorList>
    </citation>
    <scope>NUCLEOTIDE SEQUENCE</scope>
    <source>
        <strain evidence="3">SM1354</strain>
    </source>
</reference>
<dbReference type="InterPro" id="IPR050266">
    <property type="entry name" value="AB_hydrolase_sf"/>
</dbReference>
<organism evidence="3 4">
    <name type="scientific">Marivirga atlantica</name>
    <dbReference type="NCBI Taxonomy" id="1548457"/>
    <lineage>
        <taxon>Bacteria</taxon>
        <taxon>Pseudomonadati</taxon>
        <taxon>Bacteroidota</taxon>
        <taxon>Cytophagia</taxon>
        <taxon>Cytophagales</taxon>
        <taxon>Marivirgaceae</taxon>
        <taxon>Marivirga</taxon>
    </lineage>
</organism>